<dbReference type="Pfam" id="PF24570">
    <property type="entry name" value="BACK_BPM_SPOP"/>
    <property type="match status" value="1"/>
</dbReference>
<dbReference type="Gene3D" id="3.30.710.10">
    <property type="entry name" value="Potassium Channel Kv1.1, Chain A"/>
    <property type="match status" value="1"/>
</dbReference>
<evidence type="ECO:0000313" key="4">
    <source>
        <dbReference type="EMBL" id="KAK1651416.1"/>
    </source>
</evidence>
<evidence type="ECO:0000313" key="5">
    <source>
        <dbReference type="Proteomes" id="UP001231189"/>
    </source>
</evidence>
<protein>
    <recommendedName>
        <fullName evidence="3">BTB domain-containing protein</fullName>
    </recommendedName>
</protein>
<dbReference type="InterPro" id="IPR056423">
    <property type="entry name" value="BACK_BPM_SPOP"/>
</dbReference>
<sequence>MAGGESSDCHIVPTGDNNIFRLWVRLSPPKDDTSRYLSASTVIAGCRCHAFYWPTRTGIVALALCVWNCAAAKVSAHMVLLDKTGTPAPSIGIGKSSNIANGGFVLSARRDHVKANCVVDNYFVALCSVDIGCRSVSGLIPPCAPPDSSIKNNELPDLGHDLAIMSGKQELTDVCFDVRGESFSAHRLVLAARSPVFRAELYGPMAESKMTSIPIKDMEASTFITMLHYMYHGSLPDAGKTDASFTVAEYQHLLIAADRYGIERLKKYCEDKLSVNGITVDSVVSMLELAEDHVCSKLKARCLDFLADADNFKIVGTSGNTQSHF</sequence>
<dbReference type="InterPro" id="IPR045005">
    <property type="entry name" value="BPM1-6"/>
</dbReference>
<dbReference type="PROSITE" id="PS50097">
    <property type="entry name" value="BTB"/>
    <property type="match status" value="1"/>
</dbReference>
<dbReference type="GO" id="GO:0016567">
    <property type="term" value="P:protein ubiquitination"/>
    <property type="evidence" value="ECO:0007669"/>
    <property type="project" value="InterPro"/>
</dbReference>
<feature type="domain" description="BTB" evidence="3">
    <location>
        <begin position="172"/>
        <end position="235"/>
    </location>
</feature>
<dbReference type="Proteomes" id="UP001231189">
    <property type="component" value="Unassembled WGS sequence"/>
</dbReference>
<dbReference type="InterPro" id="IPR000210">
    <property type="entry name" value="BTB/POZ_dom"/>
</dbReference>
<comment type="caution">
    <text evidence="4">The sequence shown here is derived from an EMBL/GenBank/DDBJ whole genome shotgun (WGS) entry which is preliminary data.</text>
</comment>
<evidence type="ECO:0000256" key="2">
    <source>
        <dbReference type="ARBA" id="ARBA00010846"/>
    </source>
</evidence>
<reference evidence="4" key="1">
    <citation type="submission" date="2023-07" db="EMBL/GenBank/DDBJ databases">
        <title>A chromosome-level genome assembly of Lolium multiflorum.</title>
        <authorList>
            <person name="Chen Y."/>
            <person name="Copetti D."/>
            <person name="Kolliker R."/>
            <person name="Studer B."/>
        </authorList>
    </citation>
    <scope>NUCLEOTIDE SEQUENCE</scope>
    <source>
        <strain evidence="4">02402/16</strain>
        <tissue evidence="4">Leaf</tissue>
    </source>
</reference>
<dbReference type="SUPFAM" id="SSF54695">
    <property type="entry name" value="POZ domain"/>
    <property type="match status" value="1"/>
</dbReference>
<dbReference type="EMBL" id="JAUUTY010000004">
    <property type="protein sequence ID" value="KAK1651416.1"/>
    <property type="molecule type" value="Genomic_DNA"/>
</dbReference>
<gene>
    <name evidence="4" type="ORF">QYE76_069221</name>
</gene>
<accession>A0AAD8SHC0</accession>
<dbReference type="PANTHER" id="PTHR26379:SF340">
    <property type="entry name" value="OS09G0338200 PROTEIN"/>
    <property type="match status" value="1"/>
</dbReference>
<organism evidence="4 5">
    <name type="scientific">Lolium multiflorum</name>
    <name type="common">Italian ryegrass</name>
    <name type="synonym">Lolium perenne subsp. multiflorum</name>
    <dbReference type="NCBI Taxonomy" id="4521"/>
    <lineage>
        <taxon>Eukaryota</taxon>
        <taxon>Viridiplantae</taxon>
        <taxon>Streptophyta</taxon>
        <taxon>Embryophyta</taxon>
        <taxon>Tracheophyta</taxon>
        <taxon>Spermatophyta</taxon>
        <taxon>Magnoliopsida</taxon>
        <taxon>Liliopsida</taxon>
        <taxon>Poales</taxon>
        <taxon>Poaceae</taxon>
        <taxon>BOP clade</taxon>
        <taxon>Pooideae</taxon>
        <taxon>Poodae</taxon>
        <taxon>Poeae</taxon>
        <taxon>Poeae Chloroplast Group 2 (Poeae type)</taxon>
        <taxon>Loliodinae</taxon>
        <taxon>Loliinae</taxon>
        <taxon>Lolium</taxon>
    </lineage>
</organism>
<evidence type="ECO:0000259" key="3">
    <source>
        <dbReference type="PROSITE" id="PS50097"/>
    </source>
</evidence>
<dbReference type="InterPro" id="IPR011333">
    <property type="entry name" value="SKP1/BTB/POZ_sf"/>
</dbReference>
<comment type="pathway">
    <text evidence="1">Protein modification; protein ubiquitination.</text>
</comment>
<dbReference type="Gene3D" id="6.10.250.3030">
    <property type="match status" value="1"/>
</dbReference>
<keyword evidence="5" id="KW-1185">Reference proteome</keyword>
<dbReference type="Pfam" id="PF00651">
    <property type="entry name" value="BTB"/>
    <property type="match status" value="1"/>
</dbReference>
<dbReference type="SMART" id="SM00225">
    <property type="entry name" value="BTB"/>
    <property type="match status" value="1"/>
</dbReference>
<comment type="similarity">
    <text evidence="2">Belongs to the Tdpoz family.</text>
</comment>
<proteinExistence type="inferred from homology"/>
<dbReference type="AlphaFoldDB" id="A0AAD8SHC0"/>
<dbReference type="PANTHER" id="PTHR26379">
    <property type="entry name" value="BTB/POZ AND MATH DOMAIN-CONTAINING PROTEIN 1"/>
    <property type="match status" value="1"/>
</dbReference>
<evidence type="ECO:0000256" key="1">
    <source>
        <dbReference type="ARBA" id="ARBA00004906"/>
    </source>
</evidence>
<name>A0AAD8SHC0_LOLMU</name>